<evidence type="ECO:0000313" key="2">
    <source>
        <dbReference type="EMBL" id="SDO57658.1"/>
    </source>
</evidence>
<dbReference type="GO" id="GO:0030151">
    <property type="term" value="F:molybdenum ion binding"/>
    <property type="evidence" value="ECO:0007669"/>
    <property type="project" value="InterPro"/>
</dbReference>
<accession>A0A1H0KNY8</accession>
<dbReference type="InterPro" id="IPR011037">
    <property type="entry name" value="Pyrv_Knase-like_insert_dom_sf"/>
</dbReference>
<dbReference type="Pfam" id="PF03473">
    <property type="entry name" value="MOSC"/>
    <property type="match status" value="1"/>
</dbReference>
<keyword evidence="3" id="KW-1185">Reference proteome</keyword>
<dbReference type="PANTHER" id="PTHR30212">
    <property type="entry name" value="PROTEIN YIIM"/>
    <property type="match status" value="1"/>
</dbReference>
<dbReference type="GO" id="GO:0003824">
    <property type="term" value="F:catalytic activity"/>
    <property type="evidence" value="ECO:0007669"/>
    <property type="project" value="InterPro"/>
</dbReference>
<sequence length="216" mass="24482">MKILQMNVGRPVEIPWQGKMILTGIKKDPVLKPLFLSRLQLESDGQGDTVNHGGEDKAACVYAAEHYPYWKQELQFELPEAAFGENFTVEGLAEDKVHIGDIFTWGDALVQISQPRQPCYKLAARHGIKEFPVLLRDTGYTGYYLRVLEEGTVAPGDQIERVETDERKVTVAEANRIMYHDTKNEAAAQMLLAVPALADAWREPLEKRIEKMKNQE</sequence>
<dbReference type="OrthoDB" id="9786134at2"/>
<organism evidence="2 3">
    <name type="scientific">Alkalicoccus daliensis</name>
    <dbReference type="NCBI Taxonomy" id="745820"/>
    <lineage>
        <taxon>Bacteria</taxon>
        <taxon>Bacillati</taxon>
        <taxon>Bacillota</taxon>
        <taxon>Bacilli</taxon>
        <taxon>Bacillales</taxon>
        <taxon>Bacillaceae</taxon>
        <taxon>Alkalicoccus</taxon>
    </lineage>
</organism>
<reference evidence="3" key="1">
    <citation type="submission" date="2016-10" db="EMBL/GenBank/DDBJ databases">
        <authorList>
            <person name="Varghese N."/>
            <person name="Submissions S."/>
        </authorList>
    </citation>
    <scope>NUCLEOTIDE SEQUENCE [LARGE SCALE GENOMIC DNA]</scope>
    <source>
        <strain evidence="3">CGMCC 1.10369</strain>
    </source>
</reference>
<gene>
    <name evidence="2" type="ORF">SAMN04488053_11915</name>
</gene>
<dbReference type="Gene3D" id="2.40.33.20">
    <property type="entry name" value="PK beta-barrel domain-like"/>
    <property type="match status" value="1"/>
</dbReference>
<dbReference type="Pfam" id="PF03475">
    <property type="entry name" value="YiiM_3-alpha"/>
    <property type="match status" value="1"/>
</dbReference>
<name>A0A1H0KNY8_9BACI</name>
<dbReference type="Proteomes" id="UP000198778">
    <property type="component" value="Unassembled WGS sequence"/>
</dbReference>
<dbReference type="STRING" id="745820.SAMN04488053_11915"/>
<dbReference type="InterPro" id="IPR005302">
    <property type="entry name" value="MoCF_Sase_C"/>
</dbReference>
<dbReference type="SUPFAM" id="SSF50800">
    <property type="entry name" value="PK beta-barrel domain-like"/>
    <property type="match status" value="1"/>
</dbReference>
<evidence type="ECO:0000313" key="3">
    <source>
        <dbReference type="Proteomes" id="UP000198778"/>
    </source>
</evidence>
<protein>
    <submittedName>
        <fullName evidence="2">MOSC domain-containing protein YiiM</fullName>
    </submittedName>
</protein>
<dbReference type="PANTHER" id="PTHR30212:SF4">
    <property type="entry name" value="MOSC DOMAIN-CONTAINING PROTEIN"/>
    <property type="match status" value="1"/>
</dbReference>
<dbReference type="AlphaFoldDB" id="A0A1H0KNY8"/>
<dbReference type="PROSITE" id="PS51340">
    <property type="entry name" value="MOSC"/>
    <property type="match status" value="1"/>
</dbReference>
<dbReference type="InterPro" id="IPR005163">
    <property type="entry name" value="Tri_helical_YiiM-like"/>
</dbReference>
<dbReference type="InterPro" id="IPR052353">
    <property type="entry name" value="Benzoxazolinone_Detox_Enz"/>
</dbReference>
<dbReference type="EMBL" id="FNIL01000019">
    <property type="protein sequence ID" value="SDO57658.1"/>
    <property type="molecule type" value="Genomic_DNA"/>
</dbReference>
<evidence type="ECO:0000259" key="1">
    <source>
        <dbReference type="PROSITE" id="PS51340"/>
    </source>
</evidence>
<dbReference type="RefSeq" id="WP_090844468.1">
    <property type="nucleotide sequence ID" value="NZ_FNIL01000019.1"/>
</dbReference>
<proteinExistence type="predicted"/>
<dbReference type="GO" id="GO:0030170">
    <property type="term" value="F:pyridoxal phosphate binding"/>
    <property type="evidence" value="ECO:0007669"/>
    <property type="project" value="InterPro"/>
</dbReference>
<feature type="domain" description="MOSC" evidence="1">
    <location>
        <begin position="28"/>
        <end position="162"/>
    </location>
</feature>